<reference evidence="2" key="1">
    <citation type="submission" date="2020-07" db="EMBL/GenBank/DDBJ databases">
        <title>Clarias magur genome sequencing, assembly and annotation.</title>
        <authorList>
            <person name="Kushwaha B."/>
            <person name="Kumar R."/>
            <person name="Das P."/>
            <person name="Joshi C.G."/>
            <person name="Kumar D."/>
            <person name="Nagpure N.S."/>
            <person name="Pandey M."/>
            <person name="Agarwal S."/>
            <person name="Srivastava S."/>
            <person name="Singh M."/>
            <person name="Sahoo L."/>
            <person name="Jayasankar P."/>
            <person name="Meher P.K."/>
            <person name="Koringa P.G."/>
            <person name="Iquebal M.A."/>
            <person name="Das S.P."/>
            <person name="Bit A."/>
            <person name="Patnaik S."/>
            <person name="Patel N."/>
            <person name="Shah T.M."/>
            <person name="Hinsu A."/>
            <person name="Jena J.K."/>
        </authorList>
    </citation>
    <scope>NUCLEOTIDE SEQUENCE</scope>
    <source>
        <strain evidence="2">CIFAMagur01</strain>
        <tissue evidence="2">Testis</tissue>
    </source>
</reference>
<evidence type="ECO:0000313" key="3">
    <source>
        <dbReference type="Proteomes" id="UP000727407"/>
    </source>
</evidence>
<sequence>MRMKRRSGEVTAQVNGFSSRSSRAKRRRVHDSSSSDLEPSEDEENPANADDTDQNRQPRKTAMDAVSKMMHASEEEDTSEHKPAVIQSSSESKEQDHQDDSPCQ</sequence>
<protein>
    <submittedName>
        <fullName evidence="2">Bromodomain and WD repeat-containing protein 3-like isoform X1</fullName>
    </submittedName>
</protein>
<evidence type="ECO:0000256" key="1">
    <source>
        <dbReference type="SAM" id="MobiDB-lite"/>
    </source>
</evidence>
<feature type="compositionally biased region" description="Basic and acidic residues" evidence="1">
    <location>
        <begin position="91"/>
        <end position="104"/>
    </location>
</feature>
<name>A0A8J4U4U2_CLAMG</name>
<proteinExistence type="predicted"/>
<feature type="region of interest" description="Disordered" evidence="1">
    <location>
        <begin position="1"/>
        <end position="104"/>
    </location>
</feature>
<evidence type="ECO:0000313" key="2">
    <source>
        <dbReference type="EMBL" id="KAF5906070.1"/>
    </source>
</evidence>
<dbReference type="AlphaFoldDB" id="A0A8J4U4U2"/>
<dbReference type="EMBL" id="QNUK01000038">
    <property type="protein sequence ID" value="KAF5906070.1"/>
    <property type="molecule type" value="Genomic_DNA"/>
</dbReference>
<organism evidence="2 3">
    <name type="scientific">Clarias magur</name>
    <name type="common">Asian catfish</name>
    <name type="synonym">Macropteronotus magur</name>
    <dbReference type="NCBI Taxonomy" id="1594786"/>
    <lineage>
        <taxon>Eukaryota</taxon>
        <taxon>Metazoa</taxon>
        <taxon>Chordata</taxon>
        <taxon>Craniata</taxon>
        <taxon>Vertebrata</taxon>
        <taxon>Euteleostomi</taxon>
        <taxon>Actinopterygii</taxon>
        <taxon>Neopterygii</taxon>
        <taxon>Teleostei</taxon>
        <taxon>Ostariophysi</taxon>
        <taxon>Siluriformes</taxon>
        <taxon>Clariidae</taxon>
        <taxon>Clarias</taxon>
    </lineage>
</organism>
<gene>
    <name evidence="2" type="ORF">DAT39_004321</name>
</gene>
<comment type="caution">
    <text evidence="2">The sequence shown here is derived from an EMBL/GenBank/DDBJ whole genome shotgun (WGS) entry which is preliminary data.</text>
</comment>
<accession>A0A8J4U4U2</accession>
<dbReference type="Proteomes" id="UP000727407">
    <property type="component" value="Unassembled WGS sequence"/>
</dbReference>
<keyword evidence="3" id="KW-1185">Reference proteome</keyword>